<dbReference type="Gene3D" id="1.10.1060.10">
    <property type="entry name" value="Alpha-helical ferredoxin"/>
    <property type="match status" value="1"/>
</dbReference>
<evidence type="ECO:0000256" key="3">
    <source>
        <dbReference type="ARBA" id="ARBA00023002"/>
    </source>
</evidence>
<dbReference type="PANTHER" id="PTHR43255:SF1">
    <property type="entry name" value="IRON-SULFUR-BINDING OXIDOREDUCTASE FADF-RELATED"/>
    <property type="match status" value="1"/>
</dbReference>
<evidence type="ECO:0000313" key="9">
    <source>
        <dbReference type="EMBL" id="GFP34630.1"/>
    </source>
</evidence>
<evidence type="ECO:0000256" key="5">
    <source>
        <dbReference type="ARBA" id="ARBA00023014"/>
    </source>
</evidence>
<evidence type="ECO:0000256" key="4">
    <source>
        <dbReference type="ARBA" id="ARBA00023004"/>
    </source>
</evidence>
<sequence>MLKVLDQARTLALDPAFLARIKEMCQEPLELCYQCQKCSSGCPAAQFMDIHPNQLIRYLQYGAKDLVLGSEGIWICSSCETCGLRCPNGINLARVMDACRQLALEEKKATARRIVVFHKVFLDTVRTQGRMHEIGLLGKYKLMSGQLFNDLVVGVRLFRKGKLALVPPRLAGQKQITRIFQRTARKQGTAR</sequence>
<dbReference type="GO" id="GO:0051539">
    <property type="term" value="F:4 iron, 4 sulfur cluster binding"/>
    <property type="evidence" value="ECO:0007669"/>
    <property type="project" value="UniProtKB-KW"/>
</dbReference>
<dbReference type="EMBL" id="BLSB01000014">
    <property type="protein sequence ID" value="GFP34630.1"/>
    <property type="molecule type" value="Genomic_DNA"/>
</dbReference>
<dbReference type="InterPro" id="IPR009051">
    <property type="entry name" value="Helical_ferredxn"/>
</dbReference>
<dbReference type="GO" id="GO:0016491">
    <property type="term" value="F:oxidoreductase activity"/>
    <property type="evidence" value="ECO:0007669"/>
    <property type="project" value="UniProtKB-KW"/>
</dbReference>
<dbReference type="PROSITE" id="PS00198">
    <property type="entry name" value="4FE4S_FER_1"/>
    <property type="match status" value="1"/>
</dbReference>
<evidence type="ECO:0000313" key="11">
    <source>
        <dbReference type="Proteomes" id="UP000576480"/>
    </source>
</evidence>
<dbReference type="PROSITE" id="PS51379">
    <property type="entry name" value="4FE4S_FER_2"/>
    <property type="match status" value="1"/>
</dbReference>
<gene>
    <name evidence="7" type="ORF">HKBW3S33_00630</name>
    <name evidence="8" type="ORF">HKBW3S42_00446</name>
    <name evidence="9" type="ORF">HKBW3S43_00423</name>
</gene>
<dbReference type="PANTHER" id="PTHR43255">
    <property type="entry name" value="IRON-SULFUR-BINDING OXIDOREDUCTASE FADF-RELATED-RELATED"/>
    <property type="match status" value="1"/>
</dbReference>
<evidence type="ECO:0000313" key="7">
    <source>
        <dbReference type="EMBL" id="GFP27216.1"/>
    </source>
</evidence>
<dbReference type="AlphaFoldDB" id="A0A6V8P8S1"/>
<dbReference type="Proteomes" id="UP000576480">
    <property type="component" value="Unassembled WGS sequence"/>
</dbReference>
<dbReference type="Proteomes" id="UP000568877">
    <property type="component" value="Unassembled WGS sequence"/>
</dbReference>
<feature type="domain" description="4Fe-4S ferredoxin-type" evidence="6">
    <location>
        <begin position="22"/>
        <end position="53"/>
    </location>
</feature>
<evidence type="ECO:0000256" key="1">
    <source>
        <dbReference type="ARBA" id="ARBA00022485"/>
    </source>
</evidence>
<evidence type="ECO:0000313" key="10">
    <source>
        <dbReference type="Proteomes" id="UP000568877"/>
    </source>
</evidence>
<evidence type="ECO:0000259" key="6">
    <source>
        <dbReference type="PROSITE" id="PS51379"/>
    </source>
</evidence>
<keyword evidence="3" id="KW-0560">Oxidoreductase</keyword>
<dbReference type="EMBL" id="BLRY01000021">
    <property type="protein sequence ID" value="GFP27216.1"/>
    <property type="molecule type" value="Genomic_DNA"/>
</dbReference>
<keyword evidence="1" id="KW-0004">4Fe-4S</keyword>
<keyword evidence="12" id="KW-1185">Reference proteome</keyword>
<keyword evidence="4" id="KW-0408">Iron</keyword>
<name>A0A6V8P8S1_9ACTN</name>
<dbReference type="InterPro" id="IPR017900">
    <property type="entry name" value="4Fe4S_Fe_S_CS"/>
</dbReference>
<evidence type="ECO:0000313" key="8">
    <source>
        <dbReference type="EMBL" id="GFP32141.1"/>
    </source>
</evidence>
<protein>
    <submittedName>
        <fullName evidence="7">Heterodisulfide reductase subunit C2</fullName>
    </submittedName>
</protein>
<dbReference type="EMBL" id="BLSA01000037">
    <property type="protein sequence ID" value="GFP32141.1"/>
    <property type="molecule type" value="Genomic_DNA"/>
</dbReference>
<keyword evidence="2" id="KW-0479">Metal-binding</keyword>
<accession>A0A6V8P8S1</accession>
<organism evidence="7 12">
    <name type="scientific">Candidatus Hakubella thermalkaliphila</name>
    <dbReference type="NCBI Taxonomy" id="2754717"/>
    <lineage>
        <taxon>Bacteria</taxon>
        <taxon>Bacillati</taxon>
        <taxon>Actinomycetota</taxon>
        <taxon>Actinomycetota incertae sedis</taxon>
        <taxon>Candidatus Hakubellales</taxon>
        <taxon>Candidatus Hakubellaceae</taxon>
        <taxon>Candidatus Hakubella</taxon>
    </lineage>
</organism>
<dbReference type="GO" id="GO:0005886">
    <property type="term" value="C:plasma membrane"/>
    <property type="evidence" value="ECO:0007669"/>
    <property type="project" value="TreeGrafter"/>
</dbReference>
<comment type="caution">
    <text evidence="7">The sequence shown here is derived from an EMBL/GenBank/DDBJ whole genome shotgun (WGS) entry which is preliminary data.</text>
</comment>
<dbReference type="GO" id="GO:0046872">
    <property type="term" value="F:metal ion binding"/>
    <property type="evidence" value="ECO:0007669"/>
    <property type="project" value="UniProtKB-KW"/>
</dbReference>
<reference evidence="10 11" key="1">
    <citation type="journal article" date="2020" name="Front. Microbiol.">
        <title>Single-cell genomics of novel Actinobacteria with the Wood-Ljungdahl pathway discovered in a serpentinizing system.</title>
        <authorList>
            <person name="Merino N."/>
            <person name="Kawai M."/>
            <person name="Boyd E.S."/>
            <person name="Colman D.R."/>
            <person name="McGlynn S.E."/>
            <person name="Nealson K.H."/>
            <person name="Kurokawa K."/>
            <person name="Hongoh Y."/>
        </authorList>
    </citation>
    <scope>NUCLEOTIDE SEQUENCE [LARGE SCALE GENOMIC DNA]</scope>
    <source>
        <strain evidence="7 12">S33</strain>
        <strain evidence="8 10">S42</strain>
        <strain evidence="9 11">S43</strain>
    </source>
</reference>
<dbReference type="InterPro" id="IPR051460">
    <property type="entry name" value="HdrC_iron-sulfur_subunit"/>
</dbReference>
<evidence type="ECO:0000313" key="12">
    <source>
        <dbReference type="Proteomes" id="UP000591948"/>
    </source>
</evidence>
<dbReference type="Proteomes" id="UP000591948">
    <property type="component" value="Unassembled WGS sequence"/>
</dbReference>
<dbReference type="InterPro" id="IPR017896">
    <property type="entry name" value="4Fe4S_Fe-S-bd"/>
</dbReference>
<keyword evidence="5" id="KW-0411">Iron-sulfur</keyword>
<proteinExistence type="predicted"/>
<dbReference type="Pfam" id="PF13183">
    <property type="entry name" value="Fer4_8"/>
    <property type="match status" value="1"/>
</dbReference>
<dbReference type="SUPFAM" id="SSF46548">
    <property type="entry name" value="alpha-helical ferredoxin"/>
    <property type="match status" value="1"/>
</dbReference>
<evidence type="ECO:0000256" key="2">
    <source>
        <dbReference type="ARBA" id="ARBA00022723"/>
    </source>
</evidence>